<keyword evidence="2" id="KW-0430">Lectin</keyword>
<dbReference type="InterPro" id="IPR013320">
    <property type="entry name" value="ConA-like_dom_sf"/>
</dbReference>
<evidence type="ECO:0000313" key="3">
    <source>
        <dbReference type="Proteomes" id="UP000265703"/>
    </source>
</evidence>
<name>A0A397SEE8_9GLOM</name>
<gene>
    <name evidence="2" type="ORF">C1645_881967</name>
</gene>
<organism evidence="2 3">
    <name type="scientific">Glomus cerebriforme</name>
    <dbReference type="NCBI Taxonomy" id="658196"/>
    <lineage>
        <taxon>Eukaryota</taxon>
        <taxon>Fungi</taxon>
        <taxon>Fungi incertae sedis</taxon>
        <taxon>Mucoromycota</taxon>
        <taxon>Glomeromycotina</taxon>
        <taxon>Glomeromycetes</taxon>
        <taxon>Glomerales</taxon>
        <taxon>Glomeraceae</taxon>
        <taxon>Glomus</taxon>
    </lineage>
</organism>
<dbReference type="PROSITE" id="PS50188">
    <property type="entry name" value="B302_SPRY"/>
    <property type="match status" value="1"/>
</dbReference>
<dbReference type="AlphaFoldDB" id="A0A397SEE8"/>
<keyword evidence="3" id="KW-1185">Reference proteome</keyword>
<dbReference type="Proteomes" id="UP000265703">
    <property type="component" value="Unassembled WGS sequence"/>
</dbReference>
<feature type="domain" description="B30.2/SPRY" evidence="1">
    <location>
        <begin position="34"/>
        <end position="219"/>
    </location>
</feature>
<dbReference type="EMBL" id="QKYT01000897">
    <property type="protein sequence ID" value="RIA80784.1"/>
    <property type="molecule type" value="Genomic_DNA"/>
</dbReference>
<reference evidence="2 3" key="1">
    <citation type="submission" date="2018-06" db="EMBL/GenBank/DDBJ databases">
        <title>Comparative genomics reveals the genomic features of Rhizophagus irregularis, R. cerebriforme, R. diaphanum and Gigaspora rosea, and their symbiotic lifestyle signature.</title>
        <authorList>
            <person name="Morin E."/>
            <person name="San Clemente H."/>
            <person name="Chen E.C.H."/>
            <person name="De La Providencia I."/>
            <person name="Hainaut M."/>
            <person name="Kuo A."/>
            <person name="Kohler A."/>
            <person name="Murat C."/>
            <person name="Tang N."/>
            <person name="Roy S."/>
            <person name="Loubradou J."/>
            <person name="Henrissat B."/>
            <person name="Grigoriev I.V."/>
            <person name="Corradi N."/>
            <person name="Roux C."/>
            <person name="Martin F.M."/>
        </authorList>
    </citation>
    <scope>NUCLEOTIDE SEQUENCE [LARGE SCALE GENOMIC DNA]</scope>
    <source>
        <strain evidence="2 3">DAOM 227022</strain>
    </source>
</reference>
<dbReference type="OrthoDB" id="6359816at2759"/>
<accession>A0A397SEE8</accession>
<evidence type="ECO:0000313" key="2">
    <source>
        <dbReference type="EMBL" id="RIA80784.1"/>
    </source>
</evidence>
<sequence length="219" mass="25499">MTRGYSLEKDLRLLLNNPKYSDIEILCEDERKLHGQILVDIIEPLEVIPTGILLNVYRYNTKSFNLHSNNIRGIPMQDYKFNETDYAWDHVRAKMILENKGIFEWDVVIEKYCSYTWVGICAENFNYEKFAGNQPTGWVLGSGGDCYNSAIRIFDYCPSFTNGAKITVHLDMNKRSCAFTVNGKKYPEVSEWKNLPSKLYPVVSLYYPGRFRIQPHQKI</sequence>
<dbReference type="SUPFAM" id="SSF49899">
    <property type="entry name" value="Concanavalin A-like lectins/glucanases"/>
    <property type="match status" value="1"/>
</dbReference>
<evidence type="ECO:0000259" key="1">
    <source>
        <dbReference type="PROSITE" id="PS50188"/>
    </source>
</evidence>
<dbReference type="InterPro" id="IPR003877">
    <property type="entry name" value="SPRY_dom"/>
</dbReference>
<dbReference type="InterPro" id="IPR043136">
    <property type="entry name" value="B30.2/SPRY_sf"/>
</dbReference>
<dbReference type="CDD" id="cd11709">
    <property type="entry name" value="SPRY"/>
    <property type="match status" value="1"/>
</dbReference>
<dbReference type="SMART" id="SM00449">
    <property type="entry name" value="SPRY"/>
    <property type="match status" value="1"/>
</dbReference>
<dbReference type="InterPro" id="IPR001870">
    <property type="entry name" value="B30.2/SPRY"/>
</dbReference>
<dbReference type="Gene3D" id="2.60.120.920">
    <property type="match status" value="1"/>
</dbReference>
<dbReference type="GO" id="GO:0030246">
    <property type="term" value="F:carbohydrate binding"/>
    <property type="evidence" value="ECO:0007669"/>
    <property type="project" value="UniProtKB-KW"/>
</dbReference>
<comment type="caution">
    <text evidence="2">The sequence shown here is derived from an EMBL/GenBank/DDBJ whole genome shotgun (WGS) entry which is preliminary data.</text>
</comment>
<dbReference type="Pfam" id="PF00622">
    <property type="entry name" value="SPRY"/>
    <property type="match status" value="1"/>
</dbReference>
<dbReference type="STRING" id="658196.A0A397SEE8"/>
<protein>
    <submittedName>
        <fullName evidence="2">Concanavalin A-like lectin/glucanase domain-containing protein</fullName>
    </submittedName>
</protein>
<proteinExistence type="predicted"/>